<organism evidence="3 4">
    <name type="scientific">Acetivibrio ethanolgignens</name>
    <dbReference type="NCBI Taxonomy" id="290052"/>
    <lineage>
        <taxon>Bacteria</taxon>
        <taxon>Bacillati</taxon>
        <taxon>Bacillota</taxon>
        <taxon>Clostridia</taxon>
        <taxon>Eubacteriales</taxon>
        <taxon>Oscillospiraceae</taxon>
        <taxon>Acetivibrio</taxon>
    </lineage>
</organism>
<keyword evidence="1" id="KW-0812">Transmembrane</keyword>
<evidence type="ECO:0000313" key="4">
    <source>
        <dbReference type="Proteomes" id="UP000054874"/>
    </source>
</evidence>
<name>A0A0V8QFC9_9FIRM</name>
<dbReference type="AlphaFoldDB" id="A0A0V8QFC9"/>
<dbReference type="RefSeq" id="WP_058352755.1">
    <property type="nucleotide sequence ID" value="NZ_CABMMD010000153.1"/>
</dbReference>
<dbReference type="STRING" id="290052.ASU35_02045"/>
<evidence type="ECO:0000256" key="1">
    <source>
        <dbReference type="SAM" id="Phobius"/>
    </source>
</evidence>
<keyword evidence="1" id="KW-1133">Transmembrane helix</keyword>
<accession>A0A0V8QFC9</accession>
<feature type="domain" description="DUF4367" evidence="2">
    <location>
        <begin position="139"/>
        <end position="241"/>
    </location>
</feature>
<dbReference type="OrthoDB" id="1851300at2"/>
<dbReference type="Pfam" id="PF14285">
    <property type="entry name" value="DUF4367"/>
    <property type="match status" value="1"/>
</dbReference>
<feature type="transmembrane region" description="Helical" evidence="1">
    <location>
        <begin position="73"/>
        <end position="95"/>
    </location>
</feature>
<evidence type="ECO:0000259" key="2">
    <source>
        <dbReference type="Pfam" id="PF14285"/>
    </source>
</evidence>
<sequence length="245" mass="28631">MKERKFNAYNVNEDEFMTALDEVEKLDLAELEAMDAEAEGEEPHEFSEEFMAKQVALIREVEKREKMPCIYRFIHASVKKVAIVVILVGAVALGFGGQSEAGKNPIVKFFQECYSDHIEIEPHGNLWQNEKKPQTIETVYELGWVPEGYEKELEERTEFSAVQVYHSIKKDSRIRLEQYCVIMYFSIKEEKNYKEILEDGIKFYFLNGEDENTAVWYQNGYQFVIRGSVQQDEALKLIKNIQEVK</sequence>
<protein>
    <recommendedName>
        <fullName evidence="2">DUF4367 domain-containing protein</fullName>
    </recommendedName>
</protein>
<proteinExistence type="predicted"/>
<gene>
    <name evidence="3" type="ORF">ASU35_02045</name>
</gene>
<keyword evidence="1" id="KW-0472">Membrane</keyword>
<dbReference type="Proteomes" id="UP000054874">
    <property type="component" value="Unassembled WGS sequence"/>
</dbReference>
<reference evidence="3 4" key="1">
    <citation type="submission" date="2015-11" db="EMBL/GenBank/DDBJ databases">
        <title>Butyribacter intestini gen. nov., sp. nov., a butyric acid-producing bacterium of the family Lachnospiraceae isolated from the human faeces.</title>
        <authorList>
            <person name="Zou Y."/>
            <person name="Xue W."/>
            <person name="Luo G."/>
            <person name="Lv M."/>
        </authorList>
    </citation>
    <scope>NUCLEOTIDE SEQUENCE [LARGE SCALE GENOMIC DNA]</scope>
    <source>
        <strain evidence="3 4">ACET-33324</strain>
    </source>
</reference>
<keyword evidence="4" id="KW-1185">Reference proteome</keyword>
<comment type="caution">
    <text evidence="3">The sequence shown here is derived from an EMBL/GenBank/DDBJ whole genome shotgun (WGS) entry which is preliminary data.</text>
</comment>
<dbReference type="EMBL" id="LNAM01000153">
    <property type="protein sequence ID" value="KSV59118.1"/>
    <property type="molecule type" value="Genomic_DNA"/>
</dbReference>
<dbReference type="InterPro" id="IPR025377">
    <property type="entry name" value="DUF4367"/>
</dbReference>
<evidence type="ECO:0000313" key="3">
    <source>
        <dbReference type="EMBL" id="KSV59118.1"/>
    </source>
</evidence>